<dbReference type="Gene3D" id="3.20.20.80">
    <property type="entry name" value="Glycosidases"/>
    <property type="match status" value="1"/>
</dbReference>
<dbReference type="InterPro" id="IPR017853">
    <property type="entry name" value="GH"/>
</dbReference>
<proteinExistence type="predicted"/>
<gene>
    <name evidence="1" type="ORF">PVAG01_06171</name>
</gene>
<dbReference type="SUPFAM" id="SSF51445">
    <property type="entry name" value="(Trans)glycosidases"/>
    <property type="match status" value="1"/>
</dbReference>
<dbReference type="Proteomes" id="UP001629113">
    <property type="component" value="Unassembled WGS sequence"/>
</dbReference>
<keyword evidence="2" id="KW-1185">Reference proteome</keyword>
<name>A0ABR4PFH6_9HELO</name>
<dbReference type="EMBL" id="JBFCZG010000005">
    <property type="protein sequence ID" value="KAL3422015.1"/>
    <property type="molecule type" value="Genomic_DNA"/>
</dbReference>
<sequence length="497" mass="55875">MQIEPRHSIYVDSEITGSFIVDAELSNIHGTPHSNISVSSNSSELDFTIMVESSSEILVQDKININTTNNLFEFDLSQLEARFEAYTIILRAGTGYRNRSYTATTKLFYLPDKTLGSVTKIDNLYGGMLFKNNVTNNEFIPLLAYGFYTNYGGYLDLSLENVQLYVDMGFNAIHPIPSFSPNLTRIFDYADEVNLLWQYDMRGTYQNLTSVAEQVMLVKDYTSLFAYYTADEPDGWQDPLNSTKLAYGTITALDKYHPVGIALNCQDFYFDEYTRGADYIMEDAYPVGINATYSIPWNTPCNETYGDCGCDNCLGKLQDVPDRLNDYTEYQELLGQWRKPLWAVPQSFSEPGNYWARDPSADEAWVMNALSFNHNAKSIMIWTYPTSNELADAHAKMAKVVTVSPVLDFLIGANPIPITVDSVPHLDVAYWICGSQIMIIVANPEYTAVEMVSIMLPLNPSHITSQPWGSVDWSLKDGYLEAGTLLALSTSIILVDL</sequence>
<protein>
    <submittedName>
        <fullName evidence="1">Uncharacterized protein</fullName>
    </submittedName>
</protein>
<evidence type="ECO:0000313" key="1">
    <source>
        <dbReference type="EMBL" id="KAL3422015.1"/>
    </source>
</evidence>
<accession>A0ABR4PFH6</accession>
<reference evidence="1 2" key="1">
    <citation type="submission" date="2024-06" db="EMBL/GenBank/DDBJ databases">
        <title>Complete genome of Phlyctema vagabunda strain 19-DSS-EL-015.</title>
        <authorList>
            <person name="Fiorenzani C."/>
        </authorList>
    </citation>
    <scope>NUCLEOTIDE SEQUENCE [LARGE SCALE GENOMIC DNA]</scope>
    <source>
        <strain evidence="1 2">19-DSS-EL-015</strain>
    </source>
</reference>
<organism evidence="1 2">
    <name type="scientific">Phlyctema vagabunda</name>
    <dbReference type="NCBI Taxonomy" id="108571"/>
    <lineage>
        <taxon>Eukaryota</taxon>
        <taxon>Fungi</taxon>
        <taxon>Dikarya</taxon>
        <taxon>Ascomycota</taxon>
        <taxon>Pezizomycotina</taxon>
        <taxon>Leotiomycetes</taxon>
        <taxon>Helotiales</taxon>
        <taxon>Dermateaceae</taxon>
        <taxon>Phlyctema</taxon>
    </lineage>
</organism>
<comment type="caution">
    <text evidence="1">The sequence shown here is derived from an EMBL/GenBank/DDBJ whole genome shotgun (WGS) entry which is preliminary data.</text>
</comment>
<evidence type="ECO:0000313" key="2">
    <source>
        <dbReference type="Proteomes" id="UP001629113"/>
    </source>
</evidence>